<sequence>MSINSIYELYQSMERNNAIVSFKGLVTADLLNSVLQIMESKLDYSEESTKTRKKVYSVLVECLQNLYHHSEEEIIKIDGQTEHQIKNASILCISNPADYYEIKTGNYITKDKAEELEGKISNINSLGKEELRELYISVLSKGQLSSKGTAGLGLIDIARKSGNKLEYSFMPISDKYSFFCLQVKIKQ</sequence>
<organism evidence="1 2">
    <name type="scientific">Brumimicrobium oceani</name>
    <dbReference type="NCBI Taxonomy" id="2100725"/>
    <lineage>
        <taxon>Bacteria</taxon>
        <taxon>Pseudomonadati</taxon>
        <taxon>Bacteroidota</taxon>
        <taxon>Flavobacteriia</taxon>
        <taxon>Flavobacteriales</taxon>
        <taxon>Crocinitomicaceae</taxon>
        <taxon>Brumimicrobium</taxon>
    </lineage>
</organism>
<dbReference type="InterPro" id="IPR046239">
    <property type="entry name" value="DUF6272"/>
</dbReference>
<accession>A0A2U2X1A5</accession>
<evidence type="ECO:0000313" key="2">
    <source>
        <dbReference type="Proteomes" id="UP000245370"/>
    </source>
</evidence>
<dbReference type="EMBL" id="QFRJ01000016">
    <property type="protein sequence ID" value="PWH81562.1"/>
    <property type="molecule type" value="Genomic_DNA"/>
</dbReference>
<comment type="caution">
    <text evidence="1">The sequence shown here is derived from an EMBL/GenBank/DDBJ whole genome shotgun (WGS) entry which is preliminary data.</text>
</comment>
<gene>
    <name evidence="1" type="ORF">DIT68_14635</name>
</gene>
<reference evidence="1 2" key="2">
    <citation type="submission" date="2018-05" db="EMBL/GenBank/DDBJ databases">
        <authorList>
            <person name="Lanie J.A."/>
            <person name="Ng W.-L."/>
            <person name="Kazmierczak K.M."/>
            <person name="Andrzejewski T.M."/>
            <person name="Davidsen T.M."/>
            <person name="Wayne K.J."/>
            <person name="Tettelin H."/>
            <person name="Glass J.I."/>
            <person name="Rusch D."/>
            <person name="Podicherti R."/>
            <person name="Tsui H.-C.T."/>
            <person name="Winkler M.E."/>
        </authorList>
    </citation>
    <scope>NUCLEOTIDE SEQUENCE [LARGE SCALE GENOMIC DNA]</scope>
    <source>
        <strain evidence="1 2">C305</strain>
    </source>
</reference>
<reference evidence="1 2" key="1">
    <citation type="submission" date="2018-05" db="EMBL/GenBank/DDBJ databases">
        <title>Brumimicrobium oceani sp. nov., isolated from coastal sediment.</title>
        <authorList>
            <person name="Kou Y."/>
        </authorList>
    </citation>
    <scope>NUCLEOTIDE SEQUENCE [LARGE SCALE GENOMIC DNA]</scope>
    <source>
        <strain evidence="1 2">C305</strain>
    </source>
</reference>
<protein>
    <recommendedName>
        <fullName evidence="3">Histidine kinase/HSP90-like ATPase domain-containing protein</fullName>
    </recommendedName>
</protein>
<proteinExistence type="predicted"/>
<name>A0A2U2X1A5_9FLAO</name>
<dbReference type="NCBIfam" id="NF038262">
    <property type="entry name" value="SiaB_fam_kinase"/>
    <property type="match status" value="1"/>
</dbReference>
<dbReference type="RefSeq" id="WP_109360570.1">
    <property type="nucleotide sequence ID" value="NZ_QFRJ01000016.1"/>
</dbReference>
<evidence type="ECO:0000313" key="1">
    <source>
        <dbReference type="EMBL" id="PWH81562.1"/>
    </source>
</evidence>
<dbReference type="OrthoDB" id="1117715at2"/>
<dbReference type="Pfam" id="PF19788">
    <property type="entry name" value="DUF6272"/>
    <property type="match status" value="1"/>
</dbReference>
<keyword evidence="2" id="KW-1185">Reference proteome</keyword>
<dbReference type="AlphaFoldDB" id="A0A2U2X1A5"/>
<dbReference type="Proteomes" id="UP000245370">
    <property type="component" value="Unassembled WGS sequence"/>
</dbReference>
<evidence type="ECO:0008006" key="3">
    <source>
        <dbReference type="Google" id="ProtNLM"/>
    </source>
</evidence>